<dbReference type="KEGG" id="tcm:HL41_00025"/>
<keyword evidence="2" id="KW-0574">Periplasm</keyword>
<dbReference type="HOGENOM" id="CLU_053270_0_0_0"/>
<organism evidence="5 7">
    <name type="scientific">Thermodesulfobacterium commune DSM 2178</name>
    <dbReference type="NCBI Taxonomy" id="289377"/>
    <lineage>
        <taxon>Bacteria</taxon>
        <taxon>Pseudomonadati</taxon>
        <taxon>Thermodesulfobacteriota</taxon>
        <taxon>Thermodesulfobacteria</taxon>
        <taxon>Thermodesulfobacteriales</taxon>
        <taxon>Thermodesulfobacteriaceae</taxon>
        <taxon>Thermodesulfobacterium</taxon>
    </lineage>
</organism>
<evidence type="ECO:0000313" key="5">
    <source>
        <dbReference type="EMBL" id="AIH03354.1"/>
    </source>
</evidence>
<dbReference type="Pfam" id="PF01058">
    <property type="entry name" value="Oxidored_q6"/>
    <property type="match status" value="1"/>
</dbReference>
<dbReference type="GO" id="GO:0051536">
    <property type="term" value="F:iron-sulfur cluster binding"/>
    <property type="evidence" value="ECO:0007669"/>
    <property type="project" value="InterPro"/>
</dbReference>
<dbReference type="eggNOG" id="COG1941">
    <property type="taxonomic scope" value="Bacteria"/>
</dbReference>
<proteinExistence type="predicted"/>
<accession>A0A075WPT1</accession>
<evidence type="ECO:0000313" key="7">
    <source>
        <dbReference type="Proteomes" id="UP000028481"/>
    </source>
</evidence>
<dbReference type="AlphaFoldDB" id="A0A075WPT1"/>
<dbReference type="InterPro" id="IPR006137">
    <property type="entry name" value="NADH_UbQ_OxRdtase-like_20kDa"/>
</dbReference>
<evidence type="ECO:0000259" key="4">
    <source>
        <dbReference type="Pfam" id="PF01058"/>
    </source>
</evidence>
<dbReference type="Proteomes" id="UP000028481">
    <property type="component" value="Chromosome"/>
</dbReference>
<dbReference type="KEGG" id="tcm:HL41_09215"/>
<evidence type="ECO:0000313" key="6">
    <source>
        <dbReference type="EMBL" id="AIH04799.1"/>
    </source>
</evidence>
<dbReference type="EMBL" id="CP008796">
    <property type="protein sequence ID" value="AIH04799.1"/>
    <property type="molecule type" value="Genomic_DNA"/>
</dbReference>
<sequence length="318" mass="34512">MSKPKLAYYLAGGCAGCDISLVDLADFLVDVVSAVDIVFFAPTLVDVKYKDFEALPDGSVDVGLLTGNIRNKEHEHMAKVMRAKCKVLIAYGICASLGGIKGLVNLYSNQELLEKAYRDTFSTDNPTGELPSPKYVVDGKYELELPELTEARTLDQVVEVDYYIGGCPPHYEHVKAALVALLEGKLPPRGSWITMGHAVCEVCSRNPVLRGEKKKPVLEVRRVIEGGVEEEACLLEAGYLCLGPVTQGDCGASCLKVNVPCRGCGGPIPGVRDYGLRAISAIASALENEELVDRIEDPVRLFYRYSLPGSMIGKRLGK</sequence>
<dbReference type="PANTHER" id="PTHR42845:SF2">
    <property type="entry name" value="F420-NON-REDUCING HYDROGENASE VHU SUBUNIT G"/>
    <property type="match status" value="1"/>
</dbReference>
<dbReference type="PaxDb" id="289377-HL41_00025"/>
<dbReference type="InterPro" id="IPR051349">
    <property type="entry name" value="Hydrogenase_assoc-protein"/>
</dbReference>
<dbReference type="RefSeq" id="WP_038062940.1">
    <property type="nucleotide sequence ID" value="NZ_CP008796.1"/>
</dbReference>
<protein>
    <submittedName>
        <fullName evidence="5">F420-nonreducing hydrogenase</fullName>
    </submittedName>
</protein>
<dbReference type="PANTHER" id="PTHR42845">
    <property type="entry name" value="COENZYME F420-REDUCING HYDROGENASE, GAMMA SUBUNIT"/>
    <property type="match status" value="1"/>
</dbReference>
<comment type="subcellular location">
    <subcellularLocation>
        <location evidence="1">Periplasm</location>
    </subcellularLocation>
</comment>
<reference evidence="5 7" key="1">
    <citation type="journal article" date="2015" name="Genome Announc.">
        <title>Genome Sequence of a Sulfate-Reducing Thermophilic Bacterium, Thermodesulfobacterium commune DSM 2178T (Phylum Thermodesulfobacteria).</title>
        <authorList>
            <person name="Bhatnagar S."/>
            <person name="Badger J.H."/>
            <person name="Madupu R."/>
            <person name="Khouri H.M."/>
            <person name="O'Connor E.M."/>
            <person name="Robb F.T."/>
            <person name="Ward N.L."/>
            <person name="Eisen J.A."/>
        </authorList>
    </citation>
    <scope>NUCLEOTIDE SEQUENCE [LARGE SCALE GENOMIC DNA]</scope>
    <source>
        <strain evidence="5 7">DSM 2178</strain>
    </source>
</reference>
<evidence type="ECO:0000256" key="1">
    <source>
        <dbReference type="ARBA" id="ARBA00004418"/>
    </source>
</evidence>
<dbReference type="GO" id="GO:0016491">
    <property type="term" value="F:oxidoreductase activity"/>
    <property type="evidence" value="ECO:0007669"/>
    <property type="project" value="UniProtKB-KW"/>
</dbReference>
<gene>
    <name evidence="5" type="ORF">HL41_00025</name>
    <name evidence="6" type="ORF">HL41_09215</name>
</gene>
<keyword evidence="3" id="KW-0560">Oxidoreductase</keyword>
<evidence type="ECO:0000256" key="3">
    <source>
        <dbReference type="ARBA" id="ARBA00023002"/>
    </source>
</evidence>
<dbReference type="OrthoDB" id="9787729at2"/>
<evidence type="ECO:0000256" key="2">
    <source>
        <dbReference type="ARBA" id="ARBA00022764"/>
    </source>
</evidence>
<dbReference type="InterPro" id="IPR037024">
    <property type="entry name" value="NiFe_Hase_small_N_sf"/>
</dbReference>
<feature type="domain" description="NADH:ubiquinone oxidoreductase-like 20kDa subunit" evidence="4">
    <location>
        <begin position="14"/>
        <end position="181"/>
    </location>
</feature>
<dbReference type="STRING" id="289377.HL41_00025"/>
<dbReference type="GO" id="GO:0042597">
    <property type="term" value="C:periplasmic space"/>
    <property type="evidence" value="ECO:0007669"/>
    <property type="project" value="UniProtKB-SubCell"/>
</dbReference>
<name>A0A075WPT1_9BACT</name>
<keyword evidence="7" id="KW-1185">Reference proteome</keyword>
<dbReference type="EMBL" id="CP008796">
    <property type="protein sequence ID" value="AIH03354.1"/>
    <property type="molecule type" value="Genomic_DNA"/>
</dbReference>
<dbReference type="SUPFAM" id="SSF56770">
    <property type="entry name" value="HydA/Nqo6-like"/>
    <property type="match status" value="1"/>
</dbReference>
<dbReference type="Gene3D" id="3.40.50.700">
    <property type="entry name" value="NADH:ubiquinone oxidoreductase-like, 20kDa subunit"/>
    <property type="match status" value="1"/>
</dbReference>